<evidence type="ECO:0000256" key="1">
    <source>
        <dbReference type="SAM" id="MobiDB-lite"/>
    </source>
</evidence>
<protein>
    <submittedName>
        <fullName evidence="3">Subunit of saga histone acetyltransferase complex</fullName>
    </submittedName>
</protein>
<dbReference type="GO" id="GO:0000124">
    <property type="term" value="C:SAGA complex"/>
    <property type="evidence" value="ECO:0007669"/>
    <property type="project" value="InterPro"/>
</dbReference>
<dbReference type="Pfam" id="PF08313">
    <property type="entry name" value="SCA7"/>
    <property type="match status" value="1"/>
</dbReference>
<feature type="domain" description="SCA7" evidence="2">
    <location>
        <begin position="42"/>
        <end position="106"/>
    </location>
</feature>
<gene>
    <name evidence="3" type="ORF">QIS74_07937</name>
</gene>
<dbReference type="GO" id="GO:0006357">
    <property type="term" value="P:regulation of transcription by RNA polymerase II"/>
    <property type="evidence" value="ECO:0007669"/>
    <property type="project" value="TreeGrafter"/>
</dbReference>
<dbReference type="Proteomes" id="UP001327957">
    <property type="component" value="Unassembled WGS sequence"/>
</dbReference>
<evidence type="ECO:0000313" key="3">
    <source>
        <dbReference type="EMBL" id="KAK6214918.1"/>
    </source>
</evidence>
<reference evidence="3 4" key="1">
    <citation type="submission" date="2023-04" db="EMBL/GenBank/DDBJ databases">
        <title>Colletotrichum tabacum stain YC1 causing leaf anthracnose on Nicotiana tabacum(L.) cv.</title>
        <authorList>
            <person name="Ji Z."/>
            <person name="Wang M."/>
            <person name="Zhang J."/>
            <person name="Wang N."/>
            <person name="Zhou Z."/>
        </authorList>
    </citation>
    <scope>NUCLEOTIDE SEQUENCE [LARGE SCALE GENOMIC DNA]</scope>
    <source>
        <strain evidence="3 4">YC1</strain>
    </source>
</reference>
<dbReference type="PANTHER" id="PTHR47805:SF1">
    <property type="entry name" value="SAGA-ASSOCIATED FACTOR 73"/>
    <property type="match status" value="1"/>
</dbReference>
<dbReference type="InterPro" id="IPR013243">
    <property type="entry name" value="SCA7_dom"/>
</dbReference>
<proteinExistence type="predicted"/>
<organism evidence="3 4">
    <name type="scientific">Colletotrichum tabaci</name>
    <dbReference type="NCBI Taxonomy" id="1209068"/>
    <lineage>
        <taxon>Eukaryota</taxon>
        <taxon>Fungi</taxon>
        <taxon>Dikarya</taxon>
        <taxon>Ascomycota</taxon>
        <taxon>Pezizomycotina</taxon>
        <taxon>Sordariomycetes</taxon>
        <taxon>Hypocreomycetidae</taxon>
        <taxon>Glomerellales</taxon>
        <taxon>Glomerellaceae</taxon>
        <taxon>Colletotrichum</taxon>
        <taxon>Colletotrichum destructivum species complex</taxon>
    </lineage>
</organism>
<dbReference type="InterPro" id="IPR037804">
    <property type="entry name" value="SGF73"/>
</dbReference>
<sequence length="106" mass="11558">MASRLSIAVHARSEDEEHLGNNTPPLGENADPTPRAQSSSRRKPRRRPVDIERQCGVPMGGEGRLCGAALICRRHSMSAKRSVAGRSAPFDLLLLAATSAEERREE</sequence>
<dbReference type="PANTHER" id="PTHR47805">
    <property type="entry name" value="SAGA-ASSOCIATED FACTOR 73"/>
    <property type="match status" value="1"/>
</dbReference>
<dbReference type="GO" id="GO:1904802">
    <property type="term" value="P:RITS complex assembly"/>
    <property type="evidence" value="ECO:0007669"/>
    <property type="project" value="TreeGrafter"/>
</dbReference>
<dbReference type="EMBL" id="JASAOK010000043">
    <property type="protein sequence ID" value="KAK6214918.1"/>
    <property type="molecule type" value="Genomic_DNA"/>
</dbReference>
<dbReference type="PROSITE" id="PS51505">
    <property type="entry name" value="SCA7"/>
    <property type="match status" value="1"/>
</dbReference>
<comment type="caution">
    <text evidence="3">The sequence shown here is derived from an EMBL/GenBank/DDBJ whole genome shotgun (WGS) entry which is preliminary data.</text>
</comment>
<feature type="region of interest" description="Disordered" evidence="1">
    <location>
        <begin position="1"/>
        <end position="58"/>
    </location>
</feature>
<evidence type="ECO:0000313" key="4">
    <source>
        <dbReference type="Proteomes" id="UP001327957"/>
    </source>
</evidence>
<accession>A0AAV9T6N8</accession>
<dbReference type="GO" id="GO:0031048">
    <property type="term" value="P:regulatory ncRNA-mediated heterochromatin formation"/>
    <property type="evidence" value="ECO:0007669"/>
    <property type="project" value="TreeGrafter"/>
</dbReference>
<keyword evidence="4" id="KW-1185">Reference proteome</keyword>
<dbReference type="AlphaFoldDB" id="A0AAV9T6N8"/>
<name>A0AAV9T6N8_9PEZI</name>
<evidence type="ECO:0000259" key="2">
    <source>
        <dbReference type="PROSITE" id="PS51505"/>
    </source>
</evidence>